<evidence type="ECO:0000313" key="3">
    <source>
        <dbReference type="Ensembl" id="ENSPSTP00000021607.1"/>
    </source>
</evidence>
<dbReference type="InterPro" id="IPR000719">
    <property type="entry name" value="Prot_kinase_dom"/>
</dbReference>
<dbReference type="SUPFAM" id="SSF56112">
    <property type="entry name" value="Protein kinase-like (PK-like)"/>
    <property type="match status" value="1"/>
</dbReference>
<protein>
    <recommendedName>
        <fullName evidence="2">Protein kinase domain-containing protein</fullName>
    </recommendedName>
</protein>
<dbReference type="AlphaFoldDB" id="A0A8C9FV63"/>
<keyword evidence="4" id="KW-1185">Reference proteome</keyword>
<evidence type="ECO:0000256" key="1">
    <source>
        <dbReference type="PROSITE-ProRule" id="PRU10141"/>
    </source>
</evidence>
<dbReference type="GO" id="GO:0005524">
    <property type="term" value="F:ATP binding"/>
    <property type="evidence" value="ECO:0007669"/>
    <property type="project" value="UniProtKB-UniRule"/>
</dbReference>
<evidence type="ECO:0000313" key="4">
    <source>
        <dbReference type="Proteomes" id="UP000694428"/>
    </source>
</evidence>
<evidence type="ECO:0000259" key="2">
    <source>
        <dbReference type="PROSITE" id="PS50011"/>
    </source>
</evidence>
<dbReference type="PROSITE" id="PS50011">
    <property type="entry name" value="PROTEIN_KINASE_DOM"/>
    <property type="match status" value="1"/>
</dbReference>
<dbReference type="InterPro" id="IPR011009">
    <property type="entry name" value="Kinase-like_dom_sf"/>
</dbReference>
<dbReference type="GO" id="GO:0004672">
    <property type="term" value="F:protein kinase activity"/>
    <property type="evidence" value="ECO:0007669"/>
    <property type="project" value="InterPro"/>
</dbReference>
<dbReference type="Gene3D" id="3.30.200.20">
    <property type="entry name" value="Phosphorylase Kinase, domain 1"/>
    <property type="match status" value="1"/>
</dbReference>
<proteinExistence type="predicted"/>
<keyword evidence="1" id="KW-0067">ATP-binding</keyword>
<feature type="binding site" evidence="1">
    <location>
        <position position="26"/>
    </location>
    <ligand>
        <name>ATP</name>
        <dbReference type="ChEBI" id="CHEBI:30616"/>
    </ligand>
</feature>
<dbReference type="InterPro" id="IPR001245">
    <property type="entry name" value="Ser-Thr/Tyr_kinase_cat_dom"/>
</dbReference>
<dbReference type="InterPro" id="IPR017441">
    <property type="entry name" value="Protein_kinase_ATP_BS"/>
</dbReference>
<dbReference type="Ensembl" id="ENSPSTT00000022687.1">
    <property type="protein sequence ID" value="ENSPSTP00000021607.1"/>
    <property type="gene ID" value="ENSPSTG00000015772.1"/>
</dbReference>
<accession>A0A8C9FV63</accession>
<reference evidence="3" key="2">
    <citation type="submission" date="2025-09" db="UniProtKB">
        <authorList>
            <consortium name="Ensembl"/>
        </authorList>
    </citation>
    <scope>IDENTIFICATION</scope>
</reference>
<dbReference type="Pfam" id="PF07714">
    <property type="entry name" value="PK_Tyr_Ser-Thr"/>
    <property type="match status" value="1"/>
</dbReference>
<feature type="domain" description="Protein kinase" evidence="2">
    <location>
        <begin position="1"/>
        <end position="46"/>
    </location>
</feature>
<name>A0A8C9FV63_PAVCR</name>
<sequence length="46" mass="5308">MRELGSGLFGVVRLGKWRAQYKVAIKAIREGAMYEEDFIEEAKVMM</sequence>
<dbReference type="PROSITE" id="PS00107">
    <property type="entry name" value="PROTEIN_KINASE_ATP"/>
    <property type="match status" value="1"/>
</dbReference>
<organism evidence="3 4">
    <name type="scientific">Pavo cristatus</name>
    <name type="common">Indian peafowl</name>
    <name type="synonym">Blue peafowl</name>
    <dbReference type="NCBI Taxonomy" id="9049"/>
    <lineage>
        <taxon>Eukaryota</taxon>
        <taxon>Metazoa</taxon>
        <taxon>Chordata</taxon>
        <taxon>Craniata</taxon>
        <taxon>Vertebrata</taxon>
        <taxon>Euteleostomi</taxon>
        <taxon>Archelosauria</taxon>
        <taxon>Archosauria</taxon>
        <taxon>Dinosauria</taxon>
        <taxon>Saurischia</taxon>
        <taxon>Theropoda</taxon>
        <taxon>Coelurosauria</taxon>
        <taxon>Aves</taxon>
        <taxon>Neognathae</taxon>
        <taxon>Galloanserae</taxon>
        <taxon>Galliformes</taxon>
        <taxon>Phasianidae</taxon>
        <taxon>Phasianinae</taxon>
        <taxon>Pavo</taxon>
    </lineage>
</organism>
<dbReference type="Proteomes" id="UP000694428">
    <property type="component" value="Unplaced"/>
</dbReference>
<reference evidence="3" key="1">
    <citation type="submission" date="2025-08" db="UniProtKB">
        <authorList>
            <consortium name="Ensembl"/>
        </authorList>
    </citation>
    <scope>IDENTIFICATION</scope>
</reference>
<keyword evidence="1" id="KW-0547">Nucleotide-binding</keyword>